<dbReference type="AlphaFoldDB" id="A0A267GSS6"/>
<dbReference type="OrthoDB" id="5086500at2759"/>
<dbReference type="Gene3D" id="3.40.50.1820">
    <property type="entry name" value="alpha/beta hydrolase"/>
    <property type="match status" value="1"/>
</dbReference>
<comment type="caution">
    <text evidence="9">The sequence shown here is derived from an EMBL/GenBank/DDBJ whole genome shotgun (WGS) entry which is preliminary data.</text>
</comment>
<dbReference type="SUPFAM" id="SSF53474">
    <property type="entry name" value="alpha/beta-Hydrolases"/>
    <property type="match status" value="1"/>
</dbReference>
<evidence type="ECO:0000256" key="5">
    <source>
        <dbReference type="ARBA" id="ARBA00023128"/>
    </source>
</evidence>
<comment type="subcellular location">
    <subcellularLocation>
        <location evidence="2">Endoplasmic reticulum</location>
    </subcellularLocation>
    <subcellularLocation>
        <location evidence="3">Membrane</location>
    </subcellularLocation>
    <subcellularLocation>
        <location evidence="1">Mitochondrion</location>
    </subcellularLocation>
</comment>
<gene>
    <name evidence="9" type="ORF">BOX15_Mlig014066g2</name>
</gene>
<feature type="region of interest" description="Disordered" evidence="7">
    <location>
        <begin position="571"/>
        <end position="590"/>
    </location>
</feature>
<evidence type="ECO:0000256" key="7">
    <source>
        <dbReference type="SAM" id="MobiDB-lite"/>
    </source>
</evidence>
<dbReference type="GO" id="GO:0005739">
    <property type="term" value="C:mitochondrion"/>
    <property type="evidence" value="ECO:0007669"/>
    <property type="project" value="UniProtKB-SubCell"/>
</dbReference>
<dbReference type="PANTHER" id="PTHR48182:SF2">
    <property type="entry name" value="PROTEIN SERAC1"/>
    <property type="match status" value="1"/>
</dbReference>
<dbReference type="EMBL" id="NIVC01000166">
    <property type="protein sequence ID" value="PAA89063.1"/>
    <property type="molecule type" value="Genomic_DNA"/>
</dbReference>
<dbReference type="Proteomes" id="UP000215902">
    <property type="component" value="Unassembled WGS sequence"/>
</dbReference>
<evidence type="ECO:0000256" key="3">
    <source>
        <dbReference type="ARBA" id="ARBA00004370"/>
    </source>
</evidence>
<dbReference type="InterPro" id="IPR052374">
    <property type="entry name" value="SERAC1"/>
</dbReference>
<sequence length="643" mass="70491">VLGPLSACRLPPQMSGACGLCSSTSRRRSQVSVQTVRINLRDEDSEAVLASSLEWLHNRVELLLSLAPGESPPQPEVLPRFTASRLSALSIPGVGGGGGGGGMLPGFRPMTERQVLQKRRRCMLLMLKLLKRLQSATRCLDSAIRLVSDEVFCRLLPLAICANFYDMPPACEIILAKTLANLSCHRAAYSMFSSDSFVCNLVDGWSESSCLALGLCGRKICANLSTYALLNALATDSSYRPHCIYQPDVYELAKPFLATPCIDVVFINGMLGSVFYTWKQGDCPASSASEAGRTAAVKSDSNSENDAPQVTECWPRDWLAEDMPRARVLALNMKIAAMKWRGCRQTGDSSGLLPRRANEAANQLLAAGVGNRMTAFVCHSFGGLIVKQMMQVLNSSEDRLRKRLLASIRGVVFIAVPHLGRSKAVNVSRIYWRPLRQLCLSEEARYVFDGSCNVLSHLHAWFVQYAQTRPDMRVLNIIELSRTPVAPGGIGLKVCPESWADKLVGAVLRLPTDHIQICKPPNRQHESYTAVLSFLESVAKYSRGWRPSLVFGSSGLGRALASIGSGGTRSVASEASEAESSADSSDVGGHSAGRLSVDWHRPVRHFEEELRLRYGVSSARALWTRAAWLRFGVSRRPRFYDLL</sequence>
<accession>A0A267GSS6</accession>
<evidence type="ECO:0000256" key="6">
    <source>
        <dbReference type="ARBA" id="ARBA00023136"/>
    </source>
</evidence>
<evidence type="ECO:0000256" key="1">
    <source>
        <dbReference type="ARBA" id="ARBA00004173"/>
    </source>
</evidence>
<feature type="domain" description="DUF676" evidence="8">
    <location>
        <begin position="374"/>
        <end position="421"/>
    </location>
</feature>
<dbReference type="InterPro" id="IPR029058">
    <property type="entry name" value="AB_hydrolase_fold"/>
</dbReference>
<keyword evidence="6" id="KW-0472">Membrane</keyword>
<name>A0A267GSS6_9PLAT</name>
<evidence type="ECO:0000313" key="10">
    <source>
        <dbReference type="Proteomes" id="UP000215902"/>
    </source>
</evidence>
<feature type="compositionally biased region" description="Low complexity" evidence="7">
    <location>
        <begin position="571"/>
        <end position="587"/>
    </location>
</feature>
<dbReference type="STRING" id="282301.A0A267GSS6"/>
<evidence type="ECO:0000256" key="4">
    <source>
        <dbReference type="ARBA" id="ARBA00022824"/>
    </source>
</evidence>
<feature type="non-terminal residue" evidence="9">
    <location>
        <position position="1"/>
    </location>
</feature>
<keyword evidence="5" id="KW-0496">Mitochondrion</keyword>
<keyword evidence="4" id="KW-0256">Endoplasmic reticulum</keyword>
<evidence type="ECO:0000256" key="2">
    <source>
        <dbReference type="ARBA" id="ARBA00004240"/>
    </source>
</evidence>
<dbReference type="GO" id="GO:0016020">
    <property type="term" value="C:membrane"/>
    <property type="evidence" value="ECO:0007669"/>
    <property type="project" value="UniProtKB-SubCell"/>
</dbReference>
<keyword evidence="10" id="KW-1185">Reference proteome</keyword>
<dbReference type="Pfam" id="PF05057">
    <property type="entry name" value="DUF676"/>
    <property type="match status" value="1"/>
</dbReference>
<dbReference type="GO" id="GO:0005783">
    <property type="term" value="C:endoplasmic reticulum"/>
    <property type="evidence" value="ECO:0007669"/>
    <property type="project" value="UniProtKB-SubCell"/>
</dbReference>
<organism evidence="9 10">
    <name type="scientific">Macrostomum lignano</name>
    <dbReference type="NCBI Taxonomy" id="282301"/>
    <lineage>
        <taxon>Eukaryota</taxon>
        <taxon>Metazoa</taxon>
        <taxon>Spiralia</taxon>
        <taxon>Lophotrochozoa</taxon>
        <taxon>Platyhelminthes</taxon>
        <taxon>Rhabditophora</taxon>
        <taxon>Macrostomorpha</taxon>
        <taxon>Macrostomida</taxon>
        <taxon>Macrostomidae</taxon>
        <taxon>Macrostomum</taxon>
    </lineage>
</organism>
<dbReference type="InterPro" id="IPR007751">
    <property type="entry name" value="DUF676_lipase-like"/>
</dbReference>
<protein>
    <recommendedName>
        <fullName evidence="8">DUF676 domain-containing protein</fullName>
    </recommendedName>
</protein>
<proteinExistence type="predicted"/>
<dbReference type="PANTHER" id="PTHR48182">
    <property type="entry name" value="PROTEIN SERAC1"/>
    <property type="match status" value="1"/>
</dbReference>
<evidence type="ECO:0000313" key="9">
    <source>
        <dbReference type="EMBL" id="PAA89063.1"/>
    </source>
</evidence>
<reference evidence="9 10" key="1">
    <citation type="submission" date="2017-06" db="EMBL/GenBank/DDBJ databases">
        <title>A platform for efficient transgenesis in Macrostomum lignano, a flatworm model organism for stem cell research.</title>
        <authorList>
            <person name="Berezikov E."/>
        </authorList>
    </citation>
    <scope>NUCLEOTIDE SEQUENCE [LARGE SCALE GENOMIC DNA]</scope>
    <source>
        <strain evidence="9">DV1</strain>
        <tissue evidence="9">Whole organism</tissue>
    </source>
</reference>
<evidence type="ECO:0000259" key="8">
    <source>
        <dbReference type="Pfam" id="PF05057"/>
    </source>
</evidence>